<gene>
    <name evidence="10" type="ORF">EAV92_20880</name>
</gene>
<evidence type="ECO:0000256" key="4">
    <source>
        <dbReference type="ARBA" id="ARBA00008236"/>
    </source>
</evidence>
<dbReference type="PANTHER" id="PTHR34448:SF3">
    <property type="entry name" value="AMINOPEPTIDASE AMPS"/>
    <property type="match status" value="1"/>
</dbReference>
<keyword evidence="8" id="KW-0378">Hydrolase</keyword>
<sequence>MTSVSILATVCKKEISAKPVFAIIALIDQQNEERFPVAIPEKWLDSYCDVILKVGLNLQPGQPIVIGAGPEMFRTPIESRPFIHRLTQRAYDHGASEVEVHWFDPVIARLHKERGSVERLAEYDEWKADRFLQAAKKDAAFIMTYAPDPSLYNGIAAERLDAYRKAELAALAPFRRLYHGTMEVSWTVASVVTTEWASRVFPEVSVTEAKEKLWGLLLKAVRADQEDPIAAWEQHLGHLRKRQQYMNDRQFKELRYEAPGTRLTVGLPDKHLWISGATTTNGKGIPYSPNVPTEEIFTSPDRSRTSGTVRSTLPLSYGGRLIRDLAFRFEQGKIVEATADLPADELASVLGLDHDEGARYLGEIALVPQRSPIAELNTVFYNTLFDENASCHLAFGGGFPTAIEGGAGLPSDEVLSRGVNVSAVHVDFMMGSSELQIDGVTAAGEIVPLFRNGNWVV</sequence>
<dbReference type="AlphaFoldDB" id="A0A3G3K2U8"/>
<dbReference type="GO" id="GO:0046872">
    <property type="term" value="F:metal ion binding"/>
    <property type="evidence" value="ECO:0007669"/>
    <property type="project" value="UniProtKB-KW"/>
</dbReference>
<dbReference type="InterPro" id="IPR035097">
    <property type="entry name" value="M29_N-terminal"/>
</dbReference>
<accession>A0A3G3K2U8</accession>
<dbReference type="EMBL" id="CP033433">
    <property type="protein sequence ID" value="AYQ74788.1"/>
    <property type="molecule type" value="Genomic_DNA"/>
</dbReference>
<evidence type="ECO:0000256" key="8">
    <source>
        <dbReference type="ARBA" id="ARBA00022801"/>
    </source>
</evidence>
<evidence type="ECO:0000256" key="7">
    <source>
        <dbReference type="ARBA" id="ARBA00022723"/>
    </source>
</evidence>
<evidence type="ECO:0000256" key="5">
    <source>
        <dbReference type="ARBA" id="ARBA00022438"/>
    </source>
</evidence>
<comment type="cofactor">
    <cofactor evidence="2">
        <name>Mg(2+)</name>
        <dbReference type="ChEBI" id="CHEBI:18420"/>
    </cofactor>
</comment>
<evidence type="ECO:0000256" key="9">
    <source>
        <dbReference type="ARBA" id="ARBA00023049"/>
    </source>
</evidence>
<evidence type="ECO:0000256" key="3">
    <source>
        <dbReference type="ARBA" id="ARBA00001947"/>
    </source>
</evidence>
<protein>
    <submittedName>
        <fullName evidence="10">Aminopeptidase</fullName>
    </submittedName>
</protein>
<dbReference type="SUPFAM" id="SSF144052">
    <property type="entry name" value="Thermophilic metalloprotease-like"/>
    <property type="match status" value="1"/>
</dbReference>
<dbReference type="GO" id="GO:0004177">
    <property type="term" value="F:aminopeptidase activity"/>
    <property type="evidence" value="ECO:0007669"/>
    <property type="project" value="UniProtKB-KW"/>
</dbReference>
<comment type="similarity">
    <text evidence="4">Belongs to the peptidase M29 family.</text>
</comment>
<dbReference type="Proteomes" id="UP000269097">
    <property type="component" value="Chromosome"/>
</dbReference>
<proteinExistence type="inferred from homology"/>
<dbReference type="GO" id="GO:0006508">
    <property type="term" value="P:proteolysis"/>
    <property type="evidence" value="ECO:0007669"/>
    <property type="project" value="UniProtKB-KW"/>
</dbReference>
<evidence type="ECO:0000313" key="10">
    <source>
        <dbReference type="EMBL" id="AYQ74788.1"/>
    </source>
</evidence>
<keyword evidence="7" id="KW-0479">Metal-binding</keyword>
<evidence type="ECO:0000256" key="2">
    <source>
        <dbReference type="ARBA" id="ARBA00001946"/>
    </source>
</evidence>
<dbReference type="KEGG" id="coh:EAV92_20880"/>
<dbReference type="PRINTS" id="PR00919">
    <property type="entry name" value="THERMOPTASE"/>
</dbReference>
<dbReference type="Pfam" id="PF02073">
    <property type="entry name" value="Peptidase_M29"/>
    <property type="match status" value="1"/>
</dbReference>
<keyword evidence="9" id="KW-0482">Metalloprotease</keyword>
<dbReference type="GO" id="GO:0008237">
    <property type="term" value="F:metallopeptidase activity"/>
    <property type="evidence" value="ECO:0007669"/>
    <property type="project" value="UniProtKB-KW"/>
</dbReference>
<comment type="cofactor">
    <cofactor evidence="1">
        <name>Co(2+)</name>
        <dbReference type="ChEBI" id="CHEBI:48828"/>
    </cofactor>
</comment>
<dbReference type="InterPro" id="IPR000787">
    <property type="entry name" value="Peptidase_M29"/>
</dbReference>
<evidence type="ECO:0000256" key="1">
    <source>
        <dbReference type="ARBA" id="ARBA00001941"/>
    </source>
</evidence>
<organism evidence="10 11">
    <name type="scientific">Cohnella candidum</name>
    <dbReference type="NCBI Taxonomy" id="2674991"/>
    <lineage>
        <taxon>Bacteria</taxon>
        <taxon>Bacillati</taxon>
        <taxon>Bacillota</taxon>
        <taxon>Bacilli</taxon>
        <taxon>Bacillales</taxon>
        <taxon>Paenibacillaceae</taxon>
        <taxon>Cohnella</taxon>
    </lineage>
</organism>
<dbReference type="Gene3D" id="3.40.1830.10">
    <property type="entry name" value="Thermophilic metalloprotease (M29)"/>
    <property type="match status" value="1"/>
</dbReference>
<keyword evidence="6" id="KW-0645">Protease</keyword>
<dbReference type="PANTHER" id="PTHR34448">
    <property type="entry name" value="AMINOPEPTIDASE"/>
    <property type="match status" value="1"/>
</dbReference>
<reference evidence="10 11" key="1">
    <citation type="submission" date="2018-10" db="EMBL/GenBank/DDBJ databases">
        <title>Genome Sequence of Cohnella sp.</title>
        <authorList>
            <person name="Srinivasan S."/>
            <person name="Kim M.K."/>
        </authorList>
    </citation>
    <scope>NUCLEOTIDE SEQUENCE [LARGE SCALE GENOMIC DNA]</scope>
    <source>
        <strain evidence="10 11">18JY8-7</strain>
    </source>
</reference>
<name>A0A3G3K2U8_9BACL</name>
<evidence type="ECO:0000313" key="11">
    <source>
        <dbReference type="Proteomes" id="UP000269097"/>
    </source>
</evidence>
<evidence type="ECO:0000256" key="6">
    <source>
        <dbReference type="ARBA" id="ARBA00022670"/>
    </source>
</evidence>
<comment type="cofactor">
    <cofactor evidence="3">
        <name>Zn(2+)</name>
        <dbReference type="ChEBI" id="CHEBI:29105"/>
    </cofactor>
</comment>
<keyword evidence="5 10" id="KW-0031">Aminopeptidase</keyword>
<keyword evidence="11" id="KW-1185">Reference proteome</keyword>
<dbReference type="InterPro" id="IPR052170">
    <property type="entry name" value="M29_Exopeptidase"/>
</dbReference>